<protein>
    <recommendedName>
        <fullName evidence="4">Glycosyltransferase</fullName>
    </recommendedName>
</protein>
<evidence type="ECO:0000256" key="1">
    <source>
        <dbReference type="SAM" id="Phobius"/>
    </source>
</evidence>
<name>A0ABM7U640_9CHRO</name>
<accession>A0ABM7U640</accession>
<proteinExistence type="predicted"/>
<dbReference type="EMBL" id="AP024987">
    <property type="protein sequence ID" value="BDA40251.1"/>
    <property type="molecule type" value="Genomic_DNA"/>
</dbReference>
<keyword evidence="1" id="KW-1133">Transmembrane helix</keyword>
<dbReference type="SUPFAM" id="SSF53756">
    <property type="entry name" value="UDP-Glycosyltransferase/glycogen phosphorylase"/>
    <property type="match status" value="1"/>
</dbReference>
<keyword evidence="3" id="KW-1185">Reference proteome</keyword>
<reference evidence="2 3" key="1">
    <citation type="submission" date="2021-08" db="EMBL/GenBank/DDBJ databases">
        <title>Endosymbiont genome of Braarudosphaera bigelowii.</title>
        <authorList>
            <person name="Suzuki S."/>
            <person name="Ishida K."/>
        </authorList>
    </citation>
    <scope>NUCLEOTIDE SEQUENCE [LARGE SCALE GENOMIC DNA]</scope>
    <source>
        <strain evidence="2">CPSB-1</strain>
    </source>
</reference>
<organism evidence="2 3">
    <name type="scientific">cyanobacterium endosymbiont of Braarudosphaera bigelowii</name>
    <dbReference type="NCBI Taxonomy" id="1285375"/>
    <lineage>
        <taxon>Bacteria</taxon>
        <taxon>Bacillati</taxon>
        <taxon>Cyanobacteriota</taxon>
        <taxon>Cyanophyceae</taxon>
        <taxon>Oscillatoriophycideae</taxon>
        <taxon>Chroococcales</taxon>
        <taxon>Aphanothecaceae</taxon>
        <taxon>Candidatus Atelocyanobacterium</taxon>
        <taxon>Candidatus Atelocyanobacterium thalassae</taxon>
    </lineage>
</organism>
<keyword evidence="1" id="KW-0472">Membrane</keyword>
<evidence type="ECO:0008006" key="4">
    <source>
        <dbReference type="Google" id="ProtNLM"/>
    </source>
</evidence>
<evidence type="ECO:0000313" key="2">
    <source>
        <dbReference type="EMBL" id="BDA40251.1"/>
    </source>
</evidence>
<feature type="transmembrane region" description="Helical" evidence="1">
    <location>
        <begin position="121"/>
        <end position="142"/>
    </location>
</feature>
<dbReference type="RefSeq" id="WP_229637214.1">
    <property type="nucleotide sequence ID" value="NZ_AP024987.1"/>
</dbReference>
<sequence length="394" mass="46295">MNRNEEKQLTPVFVSLVPNLMEGQGHIVPYHKSVGEAISQLGWKHCVAVPINNKVYDLPVNWDACLNTYDLEKKGSWYHKLFHLQEVWILGKNIANYLNNKVVDKSRPHILFLERFIHLQLLALFLCLLLIPTNNLSIWLLYRRDTHKDNTKIIYKILNYLIKIRIKSGRFQLLTDSDLLSEQLSNYFHIPVKVFPIPHTEVSSFFNTLNVKSEILCWWPGSPREEKGWQTIKKLVNYSGENTKNIHFICSEAANLEPVQDGVNLKLIKSYLTRKEYYCWLHLSQVILLPYNSFEYESRTSGIFTECIVSGKIPLVTNNTWMSHECTKYNLTELIIDWHNPEYVFDSIKKIAESNTIQNKIQNMRESYKNFHNISNYSLTIKNLYQEMIISNYD</sequence>
<dbReference type="Proteomes" id="UP001319803">
    <property type="component" value="Chromosome"/>
</dbReference>
<keyword evidence="1" id="KW-0812">Transmembrane</keyword>
<evidence type="ECO:0000313" key="3">
    <source>
        <dbReference type="Proteomes" id="UP001319803"/>
    </source>
</evidence>
<gene>
    <name evidence="2" type="ORF">CPARK_000108900</name>
</gene>